<dbReference type="InterPro" id="IPR001900">
    <property type="entry name" value="RNase_II/R"/>
</dbReference>
<evidence type="ECO:0000256" key="5">
    <source>
        <dbReference type="ARBA" id="ARBA00022884"/>
    </source>
</evidence>
<keyword evidence="3" id="KW-0378">Hydrolase</keyword>
<evidence type="ECO:0000256" key="1">
    <source>
        <dbReference type="ARBA" id="ARBA00005785"/>
    </source>
</evidence>
<evidence type="ECO:0000313" key="9">
    <source>
        <dbReference type="EMBL" id="KAK9881271.1"/>
    </source>
</evidence>
<protein>
    <recommendedName>
        <fullName evidence="8">RNB domain-containing protein</fullName>
    </recommendedName>
</protein>
<dbReference type="Pfam" id="PF00773">
    <property type="entry name" value="RNB"/>
    <property type="match status" value="1"/>
</dbReference>
<evidence type="ECO:0000256" key="3">
    <source>
        <dbReference type="ARBA" id="ARBA00022801"/>
    </source>
</evidence>
<proteinExistence type="inferred from homology"/>
<dbReference type="Proteomes" id="UP001431783">
    <property type="component" value="Unassembled WGS sequence"/>
</dbReference>
<feature type="region of interest" description="Disordered" evidence="7">
    <location>
        <begin position="1"/>
        <end position="34"/>
    </location>
</feature>
<dbReference type="InterPro" id="IPR050180">
    <property type="entry name" value="RNR_Ribonuclease"/>
</dbReference>
<dbReference type="PANTHER" id="PTHR23355:SF9">
    <property type="entry name" value="DIS3-LIKE EXONUCLEASE 2"/>
    <property type="match status" value="1"/>
</dbReference>
<dbReference type="InterPro" id="IPR012340">
    <property type="entry name" value="NA-bd_OB-fold"/>
</dbReference>
<reference evidence="9 10" key="1">
    <citation type="submission" date="2023-03" db="EMBL/GenBank/DDBJ databases">
        <title>Genome insight into feeding habits of ladybird beetles.</title>
        <authorList>
            <person name="Li H.-S."/>
            <person name="Huang Y.-H."/>
            <person name="Pang H."/>
        </authorList>
    </citation>
    <scope>NUCLEOTIDE SEQUENCE [LARGE SCALE GENOMIC DNA]</scope>
    <source>
        <strain evidence="9">SYSU_2023b</strain>
        <tissue evidence="9">Whole body</tissue>
    </source>
</reference>
<evidence type="ECO:0000256" key="2">
    <source>
        <dbReference type="ARBA" id="ARBA00022722"/>
    </source>
</evidence>
<dbReference type="Gene3D" id="2.40.50.700">
    <property type="match status" value="1"/>
</dbReference>
<name>A0AAW1UKD6_9CUCU</name>
<dbReference type="InterPro" id="IPR041505">
    <property type="entry name" value="Dis3_CSD2"/>
</dbReference>
<dbReference type="Pfam" id="PF17216">
    <property type="entry name" value="Rrp44_CSD1"/>
    <property type="match status" value="1"/>
</dbReference>
<comment type="similarity">
    <text evidence="1 6">Belongs to the RNR ribonuclease family.</text>
</comment>
<dbReference type="PANTHER" id="PTHR23355">
    <property type="entry name" value="RIBONUCLEASE"/>
    <property type="match status" value="1"/>
</dbReference>
<evidence type="ECO:0000259" key="8">
    <source>
        <dbReference type="SMART" id="SM00955"/>
    </source>
</evidence>
<accession>A0AAW1UKD6</accession>
<dbReference type="AlphaFoldDB" id="A0AAW1UKD6"/>
<feature type="domain" description="RNB" evidence="8">
    <location>
        <begin position="536"/>
        <end position="884"/>
    </location>
</feature>
<dbReference type="SMART" id="SM00955">
    <property type="entry name" value="RNB"/>
    <property type="match status" value="1"/>
</dbReference>
<dbReference type="GO" id="GO:0000175">
    <property type="term" value="F:3'-5'-RNA exonuclease activity"/>
    <property type="evidence" value="ECO:0007669"/>
    <property type="project" value="TreeGrafter"/>
</dbReference>
<gene>
    <name evidence="9" type="ORF">WA026_015395</name>
</gene>
<dbReference type="EMBL" id="JARQZJ010000068">
    <property type="protein sequence ID" value="KAK9881271.1"/>
    <property type="molecule type" value="Genomic_DNA"/>
</dbReference>
<dbReference type="GO" id="GO:0006402">
    <property type="term" value="P:mRNA catabolic process"/>
    <property type="evidence" value="ECO:0007669"/>
    <property type="project" value="TreeGrafter"/>
</dbReference>
<dbReference type="InterPro" id="IPR033771">
    <property type="entry name" value="Rrp44_CSD1"/>
</dbReference>
<dbReference type="SUPFAM" id="SSF50249">
    <property type="entry name" value="Nucleic acid-binding proteins"/>
    <property type="match status" value="2"/>
</dbReference>
<dbReference type="GO" id="GO:0000932">
    <property type="term" value="C:P-body"/>
    <property type="evidence" value="ECO:0007669"/>
    <property type="project" value="TreeGrafter"/>
</dbReference>
<feature type="compositionally biased region" description="Polar residues" evidence="7">
    <location>
        <begin position="1"/>
        <end position="11"/>
    </location>
</feature>
<dbReference type="GO" id="GO:0010587">
    <property type="term" value="P:miRNA catabolic process"/>
    <property type="evidence" value="ECO:0007669"/>
    <property type="project" value="TreeGrafter"/>
</dbReference>
<dbReference type="GO" id="GO:0003723">
    <property type="term" value="F:RNA binding"/>
    <property type="evidence" value="ECO:0007669"/>
    <property type="project" value="UniProtKB-KW"/>
</dbReference>
<sequence>MENSSKGNSPSHAPDSKNVINASSSNKRKTRRSKKYVKELINPADKNFVVSTSNNPSLHENIKVSKSGKMKSSNVTGNVMENLNLRTSFSSDKNVNNDMVINDMTTNHPGLPTTSTRNVCNKTDTLGINKDKFESDKNKHNSHREKYKFTENSIKNFVSKRRSLWKPLVTNEMMKRIDMNNPSIESELTDYVLHFDISPVKNPQGLLIRKRSSCKYVNLLSFGSKYPLNFVSNFTIKSTHTYLKIMNKKIEKVPAGLSETAINEKEYSPQHANIDEGEVLKKKHLNNSTSKLDISIQRESKSKNRKPKKVRIRVNTSKKKELGKYSEYFSEDKVEEGLSDGSLIKGFIRINQRNSRDAYVTNIIKGDTDYLINSIVDQNRALDGDQVILKLKPKEQWDEGRKTAYVVYIAKMIHSRTSVGKIVPLRGNDGFAEFIPRDNRFPTVHIPTISWPQGFKSNPEKFSKNLFVVKITEWTSPECARGLIIENIGKSGDLKIENLAILKACGLDHEPFSNDALKYLSKMDEIQNSWLEDKSREDLRKECIFSIDPLTARDLDDAVSCKYLSDGNLEIGVHIADVSQFLLEGTELDKQVGWKATTIYMVNQVYHMLPVELCMSCSLLPARDKLSFSVFWKITPDGDILSTRFAKTVMNSCVQLAYEHAQAIIDDPDNFDASDFPKISNGYVIDDIKKVVLQLYAVSKILRRRRFENGALRIDQIKLSFDLDPDTGMPLRYHIQEQKEANRLIEEFMLLANISVAEKIINSFPDIALLRRHEPPKESMMKELKSVLESIGIHIDITSAKSIQSSLLKYSSDDSPGRVRSAVLNHLFAKPMTRARYFCPSLEKAEISVGHYALNIPLYTHFTSPIRRYADIMVHRLLAASLDITSKPNWEPEYVSEVAERCNVLKYNAKKAQEESNKLYLGLYIAKNGPFIKDAGVVDVKERTFDALVLDTGDVVRIYLNDMEDCKFELEEIPRLDLGSVIDENKHQKKYWRLRLLFPQTRTHRPVEMLIELFSLIKVEIKKCPKKQKLQAKLLRPN</sequence>
<dbReference type="Pfam" id="PF17849">
    <property type="entry name" value="OB_Dis3"/>
    <property type="match status" value="1"/>
</dbReference>
<keyword evidence="5" id="KW-0694">RNA-binding</keyword>
<dbReference type="Gene3D" id="2.40.50.690">
    <property type="match status" value="1"/>
</dbReference>
<evidence type="ECO:0000313" key="10">
    <source>
        <dbReference type="Proteomes" id="UP001431783"/>
    </source>
</evidence>
<comment type="caution">
    <text evidence="9">The sequence shown here is derived from an EMBL/GenBank/DDBJ whole genome shotgun (WGS) entry which is preliminary data.</text>
</comment>
<keyword evidence="10" id="KW-1185">Reference proteome</keyword>
<dbReference type="Gene3D" id="2.40.50.140">
    <property type="entry name" value="Nucleic acid-binding proteins"/>
    <property type="match status" value="1"/>
</dbReference>
<evidence type="ECO:0000256" key="6">
    <source>
        <dbReference type="RuleBase" id="RU003901"/>
    </source>
</evidence>
<dbReference type="InterPro" id="IPR022966">
    <property type="entry name" value="RNase_II/R_CS"/>
</dbReference>
<dbReference type="PROSITE" id="PS01175">
    <property type="entry name" value="RIBONUCLEASE_II"/>
    <property type="match status" value="1"/>
</dbReference>
<keyword evidence="2" id="KW-0540">Nuclease</keyword>
<organism evidence="9 10">
    <name type="scientific">Henosepilachna vigintioctopunctata</name>
    <dbReference type="NCBI Taxonomy" id="420089"/>
    <lineage>
        <taxon>Eukaryota</taxon>
        <taxon>Metazoa</taxon>
        <taxon>Ecdysozoa</taxon>
        <taxon>Arthropoda</taxon>
        <taxon>Hexapoda</taxon>
        <taxon>Insecta</taxon>
        <taxon>Pterygota</taxon>
        <taxon>Neoptera</taxon>
        <taxon>Endopterygota</taxon>
        <taxon>Coleoptera</taxon>
        <taxon>Polyphaga</taxon>
        <taxon>Cucujiformia</taxon>
        <taxon>Coccinelloidea</taxon>
        <taxon>Coccinellidae</taxon>
        <taxon>Epilachninae</taxon>
        <taxon>Epilachnini</taxon>
        <taxon>Henosepilachna</taxon>
    </lineage>
</organism>
<evidence type="ECO:0000256" key="7">
    <source>
        <dbReference type="SAM" id="MobiDB-lite"/>
    </source>
</evidence>
<evidence type="ECO:0000256" key="4">
    <source>
        <dbReference type="ARBA" id="ARBA00022839"/>
    </source>
</evidence>
<keyword evidence="4" id="KW-0269">Exonuclease</keyword>